<proteinExistence type="predicted"/>
<dbReference type="EMBL" id="KN834116">
    <property type="protein sequence ID" value="KIK12101.1"/>
    <property type="molecule type" value="Genomic_DNA"/>
</dbReference>
<dbReference type="STRING" id="765257.A0A0C9Y519"/>
<feature type="non-terminal residue" evidence="1">
    <location>
        <position position="151"/>
    </location>
</feature>
<sequence>GHINDSIQSTWTMTNNSAEFWVDIFGHQIMDVTHQYEQWACTQNQVSPSHFLKLDGANFKICIMRYSTVVMNYHNYETAIVKTYGIQLVGWPEGVNFANPSVISTVAEAHKLCNPLHSGSCFWKKLSKNKLELFVTELNTRHVAGKIVQKP</sequence>
<evidence type="ECO:0000313" key="2">
    <source>
        <dbReference type="Proteomes" id="UP000054018"/>
    </source>
</evidence>
<reference evidence="1 2" key="1">
    <citation type="submission" date="2014-04" db="EMBL/GenBank/DDBJ databases">
        <authorList>
            <consortium name="DOE Joint Genome Institute"/>
            <person name="Kuo A."/>
            <person name="Kohler A."/>
            <person name="Costa M.D."/>
            <person name="Nagy L.G."/>
            <person name="Floudas D."/>
            <person name="Copeland A."/>
            <person name="Barry K.W."/>
            <person name="Cichocki N."/>
            <person name="Veneault-Fourrey C."/>
            <person name="LaButti K."/>
            <person name="Lindquist E.A."/>
            <person name="Lipzen A."/>
            <person name="Lundell T."/>
            <person name="Morin E."/>
            <person name="Murat C."/>
            <person name="Sun H."/>
            <person name="Tunlid A."/>
            <person name="Henrissat B."/>
            <person name="Grigoriev I.V."/>
            <person name="Hibbett D.S."/>
            <person name="Martin F."/>
            <person name="Nordberg H.P."/>
            <person name="Cantor M.N."/>
            <person name="Hua S.X."/>
        </authorList>
    </citation>
    <scope>NUCLEOTIDE SEQUENCE [LARGE SCALE GENOMIC DNA]</scope>
    <source>
        <strain evidence="1 2">441</strain>
    </source>
</reference>
<dbReference type="HOGENOM" id="CLU_035160_4_0_1"/>
<dbReference type="AlphaFoldDB" id="A0A0C9Y519"/>
<dbReference type="OrthoDB" id="3223825at2759"/>
<gene>
    <name evidence="1" type="ORF">PISMIDRAFT_121447</name>
</gene>
<keyword evidence="2" id="KW-1185">Reference proteome</keyword>
<organism evidence="1 2">
    <name type="scientific">Pisolithus microcarpus 441</name>
    <dbReference type="NCBI Taxonomy" id="765257"/>
    <lineage>
        <taxon>Eukaryota</taxon>
        <taxon>Fungi</taxon>
        <taxon>Dikarya</taxon>
        <taxon>Basidiomycota</taxon>
        <taxon>Agaricomycotina</taxon>
        <taxon>Agaricomycetes</taxon>
        <taxon>Agaricomycetidae</taxon>
        <taxon>Boletales</taxon>
        <taxon>Sclerodermatineae</taxon>
        <taxon>Pisolithaceae</taxon>
        <taxon>Pisolithus</taxon>
    </lineage>
</organism>
<accession>A0A0C9Y519</accession>
<evidence type="ECO:0000313" key="1">
    <source>
        <dbReference type="EMBL" id="KIK12101.1"/>
    </source>
</evidence>
<name>A0A0C9Y519_9AGAM</name>
<reference evidence="2" key="2">
    <citation type="submission" date="2015-01" db="EMBL/GenBank/DDBJ databases">
        <title>Evolutionary Origins and Diversification of the Mycorrhizal Mutualists.</title>
        <authorList>
            <consortium name="DOE Joint Genome Institute"/>
            <consortium name="Mycorrhizal Genomics Consortium"/>
            <person name="Kohler A."/>
            <person name="Kuo A."/>
            <person name="Nagy L.G."/>
            <person name="Floudas D."/>
            <person name="Copeland A."/>
            <person name="Barry K.W."/>
            <person name="Cichocki N."/>
            <person name="Veneault-Fourrey C."/>
            <person name="LaButti K."/>
            <person name="Lindquist E.A."/>
            <person name="Lipzen A."/>
            <person name="Lundell T."/>
            <person name="Morin E."/>
            <person name="Murat C."/>
            <person name="Riley R."/>
            <person name="Ohm R."/>
            <person name="Sun H."/>
            <person name="Tunlid A."/>
            <person name="Henrissat B."/>
            <person name="Grigoriev I.V."/>
            <person name="Hibbett D.S."/>
            <person name="Martin F."/>
        </authorList>
    </citation>
    <scope>NUCLEOTIDE SEQUENCE [LARGE SCALE GENOMIC DNA]</scope>
    <source>
        <strain evidence="2">441</strain>
    </source>
</reference>
<protein>
    <submittedName>
        <fullName evidence="1">Uncharacterized protein</fullName>
    </submittedName>
</protein>
<dbReference type="Proteomes" id="UP000054018">
    <property type="component" value="Unassembled WGS sequence"/>
</dbReference>